<feature type="domain" description="HSF-type DNA-binding" evidence="7">
    <location>
        <begin position="22"/>
        <end position="128"/>
    </location>
</feature>
<feature type="region of interest" description="Disordered" evidence="6">
    <location>
        <begin position="169"/>
        <end position="218"/>
    </location>
</feature>
<proteinExistence type="inferred from homology"/>
<dbReference type="VEuPathDB" id="VectorBase:HLOH_040051"/>
<dbReference type="Proteomes" id="UP000821853">
    <property type="component" value="Chromosome 5"/>
</dbReference>
<evidence type="ECO:0000313" key="8">
    <source>
        <dbReference type="EMBL" id="KAH9375731.1"/>
    </source>
</evidence>
<dbReference type="EMBL" id="JABSTR010000007">
    <property type="protein sequence ID" value="KAH9375731.1"/>
    <property type="molecule type" value="Genomic_DNA"/>
</dbReference>
<comment type="subcellular location">
    <subcellularLocation>
        <location evidence="1">Nucleus</location>
    </subcellularLocation>
</comment>
<evidence type="ECO:0000256" key="5">
    <source>
        <dbReference type="RuleBase" id="RU004020"/>
    </source>
</evidence>
<dbReference type="InterPro" id="IPR036390">
    <property type="entry name" value="WH_DNA-bd_sf"/>
</dbReference>
<dbReference type="Pfam" id="PF00447">
    <property type="entry name" value="HSF_DNA-bind"/>
    <property type="match status" value="1"/>
</dbReference>
<gene>
    <name evidence="8" type="ORF">HPB48_009940</name>
</gene>
<dbReference type="AlphaFoldDB" id="A0A9J6GK86"/>
<dbReference type="SUPFAM" id="SSF46785">
    <property type="entry name" value="Winged helix' DNA-binding domain"/>
    <property type="match status" value="1"/>
</dbReference>
<feature type="compositionally biased region" description="Basic and acidic residues" evidence="6">
    <location>
        <begin position="180"/>
        <end position="189"/>
    </location>
</feature>
<dbReference type="GO" id="GO:0043565">
    <property type="term" value="F:sequence-specific DNA binding"/>
    <property type="evidence" value="ECO:0007669"/>
    <property type="project" value="InterPro"/>
</dbReference>
<name>A0A9J6GK86_HAELO</name>
<evidence type="ECO:0000256" key="2">
    <source>
        <dbReference type="ARBA" id="ARBA00006403"/>
    </source>
</evidence>
<evidence type="ECO:0000256" key="4">
    <source>
        <dbReference type="ARBA" id="ARBA00023242"/>
    </source>
</evidence>
<keyword evidence="4" id="KW-0539">Nucleus</keyword>
<evidence type="ECO:0000313" key="9">
    <source>
        <dbReference type="Proteomes" id="UP000821853"/>
    </source>
</evidence>
<evidence type="ECO:0000256" key="6">
    <source>
        <dbReference type="SAM" id="MobiDB-lite"/>
    </source>
</evidence>
<dbReference type="GO" id="GO:0005634">
    <property type="term" value="C:nucleus"/>
    <property type="evidence" value="ECO:0007669"/>
    <property type="project" value="UniProtKB-SubCell"/>
</dbReference>
<organism evidence="8 9">
    <name type="scientific">Haemaphysalis longicornis</name>
    <name type="common">Bush tick</name>
    <dbReference type="NCBI Taxonomy" id="44386"/>
    <lineage>
        <taxon>Eukaryota</taxon>
        <taxon>Metazoa</taxon>
        <taxon>Ecdysozoa</taxon>
        <taxon>Arthropoda</taxon>
        <taxon>Chelicerata</taxon>
        <taxon>Arachnida</taxon>
        <taxon>Acari</taxon>
        <taxon>Parasitiformes</taxon>
        <taxon>Ixodida</taxon>
        <taxon>Ixodoidea</taxon>
        <taxon>Ixodidae</taxon>
        <taxon>Haemaphysalinae</taxon>
        <taxon>Haemaphysalis</taxon>
    </lineage>
</organism>
<dbReference type="InterPro" id="IPR036388">
    <property type="entry name" value="WH-like_DNA-bd_sf"/>
</dbReference>
<evidence type="ECO:0000259" key="7">
    <source>
        <dbReference type="SMART" id="SM00415"/>
    </source>
</evidence>
<feature type="compositionally biased region" description="Basic and acidic residues" evidence="6">
    <location>
        <begin position="1"/>
        <end position="18"/>
    </location>
</feature>
<sequence>MNSTEAAEKSQRSSRPKDPSVLALSFPQKLFKIVNECKSGAIAWTMDGTAVVIDYAKFQSDYLENREDFFKTNNVTSFIRQLNLYGFRNVSYQYSATVCHQSRPDLHVFRNDSFIRGHPEMLAAVTRRKGGAQGKMNQKDDGDGPGPSSGIPHLRHVPVRGGTVMRSQANGMSSHQTQAEAKRALDSQRQDAQTARLERPSARPHSVSTRAGGASSDMTAREYNRAYWDSLWSSEDSTSDTETGDEEESSTHSVVQEEAASASTESSSSVAGGGVADYAASDSLVDDLIQRTTESESQSESRVDEMATLLDPNQPPSVVLTMFQGCDDELNHMPTVEDYLRVDPTIRPVGDSSDDDSSNISP</sequence>
<dbReference type="InterPro" id="IPR000232">
    <property type="entry name" value="HSF_DNA-bd"/>
</dbReference>
<protein>
    <recommendedName>
        <fullName evidence="7">HSF-type DNA-binding domain-containing protein</fullName>
    </recommendedName>
</protein>
<feature type="compositionally biased region" description="Polar residues" evidence="6">
    <location>
        <begin position="169"/>
        <end position="179"/>
    </location>
</feature>
<evidence type="ECO:0000256" key="3">
    <source>
        <dbReference type="ARBA" id="ARBA00023125"/>
    </source>
</evidence>
<keyword evidence="3" id="KW-0238">DNA-binding</keyword>
<comment type="similarity">
    <text evidence="2 5">Belongs to the HSF family.</text>
</comment>
<comment type="caution">
    <text evidence="8">The sequence shown here is derived from an EMBL/GenBank/DDBJ whole genome shotgun (WGS) entry which is preliminary data.</text>
</comment>
<reference evidence="8 9" key="1">
    <citation type="journal article" date="2020" name="Cell">
        <title>Large-Scale Comparative Analyses of Tick Genomes Elucidate Their Genetic Diversity and Vector Capacities.</title>
        <authorList>
            <consortium name="Tick Genome and Microbiome Consortium (TIGMIC)"/>
            <person name="Jia N."/>
            <person name="Wang J."/>
            <person name="Shi W."/>
            <person name="Du L."/>
            <person name="Sun Y."/>
            <person name="Zhan W."/>
            <person name="Jiang J.F."/>
            <person name="Wang Q."/>
            <person name="Zhang B."/>
            <person name="Ji P."/>
            <person name="Bell-Sakyi L."/>
            <person name="Cui X.M."/>
            <person name="Yuan T.T."/>
            <person name="Jiang B.G."/>
            <person name="Yang W.F."/>
            <person name="Lam T.T."/>
            <person name="Chang Q.C."/>
            <person name="Ding S.J."/>
            <person name="Wang X.J."/>
            <person name="Zhu J.G."/>
            <person name="Ruan X.D."/>
            <person name="Zhao L."/>
            <person name="Wei J.T."/>
            <person name="Ye R.Z."/>
            <person name="Que T.C."/>
            <person name="Du C.H."/>
            <person name="Zhou Y.H."/>
            <person name="Cheng J.X."/>
            <person name="Dai P.F."/>
            <person name="Guo W.B."/>
            <person name="Han X.H."/>
            <person name="Huang E.J."/>
            <person name="Li L.F."/>
            <person name="Wei W."/>
            <person name="Gao Y.C."/>
            <person name="Liu J.Z."/>
            <person name="Shao H.Z."/>
            <person name="Wang X."/>
            <person name="Wang C.C."/>
            <person name="Yang T.C."/>
            <person name="Huo Q.B."/>
            <person name="Li W."/>
            <person name="Chen H.Y."/>
            <person name="Chen S.E."/>
            <person name="Zhou L.G."/>
            <person name="Ni X.B."/>
            <person name="Tian J.H."/>
            <person name="Sheng Y."/>
            <person name="Liu T."/>
            <person name="Pan Y.S."/>
            <person name="Xia L.Y."/>
            <person name="Li J."/>
            <person name="Zhao F."/>
            <person name="Cao W.C."/>
        </authorList>
    </citation>
    <scope>NUCLEOTIDE SEQUENCE [LARGE SCALE GENOMIC DNA]</scope>
    <source>
        <strain evidence="8">HaeL-2018</strain>
    </source>
</reference>
<feature type="region of interest" description="Disordered" evidence="6">
    <location>
        <begin position="126"/>
        <end position="156"/>
    </location>
</feature>
<feature type="region of interest" description="Disordered" evidence="6">
    <location>
        <begin position="1"/>
        <end position="20"/>
    </location>
</feature>
<keyword evidence="9" id="KW-1185">Reference proteome</keyword>
<dbReference type="SMART" id="SM00415">
    <property type="entry name" value="HSF"/>
    <property type="match status" value="1"/>
</dbReference>
<dbReference type="GO" id="GO:0003700">
    <property type="term" value="F:DNA-binding transcription factor activity"/>
    <property type="evidence" value="ECO:0007669"/>
    <property type="project" value="InterPro"/>
</dbReference>
<feature type="region of interest" description="Disordered" evidence="6">
    <location>
        <begin position="291"/>
        <end position="315"/>
    </location>
</feature>
<dbReference type="PANTHER" id="PTHR10015">
    <property type="entry name" value="HEAT SHOCK TRANSCRIPTION FACTOR"/>
    <property type="match status" value="1"/>
</dbReference>
<dbReference type="OrthoDB" id="6418155at2759"/>
<evidence type="ECO:0000256" key="1">
    <source>
        <dbReference type="ARBA" id="ARBA00004123"/>
    </source>
</evidence>
<accession>A0A9J6GK86</accession>
<feature type="region of interest" description="Disordered" evidence="6">
    <location>
        <begin position="233"/>
        <end position="275"/>
    </location>
</feature>
<feature type="compositionally biased region" description="Acidic residues" evidence="6">
    <location>
        <begin position="237"/>
        <end position="248"/>
    </location>
</feature>
<dbReference type="PANTHER" id="PTHR10015:SF465">
    <property type="entry name" value="HSF-TYPE DNA-BINDING DOMAIN-CONTAINING PROTEIN"/>
    <property type="match status" value="1"/>
</dbReference>
<dbReference type="Gene3D" id="1.10.10.10">
    <property type="entry name" value="Winged helix-like DNA-binding domain superfamily/Winged helix DNA-binding domain"/>
    <property type="match status" value="1"/>
</dbReference>
<feature type="compositionally biased region" description="Low complexity" evidence="6">
    <location>
        <begin position="251"/>
        <end position="275"/>
    </location>
</feature>